<reference evidence="2 3" key="1">
    <citation type="submission" date="2024-03" db="EMBL/GenBank/DDBJ databases">
        <title>A high-quality draft genome sequence of Diaporthe vaccinii, a causative agent of upright dieback and viscid rot disease in cranberry plants.</title>
        <authorList>
            <person name="Sarrasin M."/>
            <person name="Lang B.F."/>
            <person name="Burger G."/>
        </authorList>
    </citation>
    <scope>NUCLEOTIDE SEQUENCE [LARGE SCALE GENOMIC DNA]</scope>
    <source>
        <strain evidence="2 3">IS7</strain>
    </source>
</reference>
<feature type="region of interest" description="Disordered" evidence="1">
    <location>
        <begin position="84"/>
        <end position="118"/>
    </location>
</feature>
<organism evidence="2 3">
    <name type="scientific">Diaporthe vaccinii</name>
    <dbReference type="NCBI Taxonomy" id="105482"/>
    <lineage>
        <taxon>Eukaryota</taxon>
        <taxon>Fungi</taxon>
        <taxon>Dikarya</taxon>
        <taxon>Ascomycota</taxon>
        <taxon>Pezizomycotina</taxon>
        <taxon>Sordariomycetes</taxon>
        <taxon>Sordariomycetidae</taxon>
        <taxon>Diaporthales</taxon>
        <taxon>Diaporthaceae</taxon>
        <taxon>Diaporthe</taxon>
        <taxon>Diaporthe eres species complex</taxon>
    </lineage>
</organism>
<dbReference type="EMBL" id="JBAWTH010000196">
    <property type="protein sequence ID" value="KAL2273185.1"/>
    <property type="molecule type" value="Genomic_DNA"/>
</dbReference>
<proteinExistence type="predicted"/>
<evidence type="ECO:0000313" key="2">
    <source>
        <dbReference type="EMBL" id="KAL2273185.1"/>
    </source>
</evidence>
<keyword evidence="3" id="KW-1185">Reference proteome</keyword>
<accession>A0ABR4DS29</accession>
<protein>
    <submittedName>
        <fullName evidence="2">Uncharacterized protein</fullName>
    </submittedName>
</protein>
<evidence type="ECO:0000313" key="3">
    <source>
        <dbReference type="Proteomes" id="UP001600888"/>
    </source>
</evidence>
<sequence>MYHPVKPAAPPSIFVSNSSLLPFLHLTLSRPRADHFAPASPSLPSERVSGIARIFFDTALSIASLLSGPHRSVSLATSTHDCHGELTTGKKSQHHNKARKEQRIPTRTSSLSTPLRCRRRRSLPALHTALEQFQTRPNNSSTLLPLHQAPFVIRTTHHRTQTRTLVHRRSRRVGP</sequence>
<dbReference type="Proteomes" id="UP001600888">
    <property type="component" value="Unassembled WGS sequence"/>
</dbReference>
<comment type="caution">
    <text evidence="2">The sequence shown here is derived from an EMBL/GenBank/DDBJ whole genome shotgun (WGS) entry which is preliminary data.</text>
</comment>
<name>A0ABR4DS29_9PEZI</name>
<evidence type="ECO:0000256" key="1">
    <source>
        <dbReference type="SAM" id="MobiDB-lite"/>
    </source>
</evidence>
<gene>
    <name evidence="2" type="ORF">FJTKL_04894</name>
</gene>